<evidence type="ECO:0000259" key="2">
    <source>
        <dbReference type="Pfam" id="PF00172"/>
    </source>
</evidence>
<evidence type="ECO:0000313" key="4">
    <source>
        <dbReference type="Proteomes" id="UP000027586"/>
    </source>
</evidence>
<sequence length="73" mass="7997">MLLPASSSPSSSSNNSTNEKRSTEMGSQDTRHSKRLKVGRACYTCRAKKIKCDGLRPCMQVDLDTDTVCICVV</sequence>
<evidence type="ECO:0000313" key="3">
    <source>
        <dbReference type="EMBL" id="CDH54491.1"/>
    </source>
</evidence>
<accession>A0A068RZT1</accession>
<dbReference type="GO" id="GO:0008270">
    <property type="term" value="F:zinc ion binding"/>
    <property type="evidence" value="ECO:0007669"/>
    <property type="project" value="InterPro"/>
</dbReference>
<evidence type="ECO:0000256" key="1">
    <source>
        <dbReference type="SAM" id="MobiDB-lite"/>
    </source>
</evidence>
<protein>
    <recommendedName>
        <fullName evidence="2">Zn(2)-C6 fungal-type domain-containing protein</fullName>
    </recommendedName>
</protein>
<keyword evidence="4" id="KW-1185">Reference proteome</keyword>
<gene>
    <name evidence="3" type="ORF">LCOR_05734.1</name>
</gene>
<dbReference type="GO" id="GO:0000981">
    <property type="term" value="F:DNA-binding transcription factor activity, RNA polymerase II-specific"/>
    <property type="evidence" value="ECO:0007669"/>
    <property type="project" value="InterPro"/>
</dbReference>
<reference evidence="3" key="1">
    <citation type="submission" date="2013-08" db="EMBL/GenBank/DDBJ databases">
        <title>Gene expansion shapes genome architecture in the human pathogen Lichtheimia corymbifera: an evolutionary genomics analysis in the ancient terrestrial Mucorales (Mucoromycotina).</title>
        <authorList>
            <person name="Schwartze V.U."/>
            <person name="Winter S."/>
            <person name="Shelest E."/>
            <person name="Marcet-Houben M."/>
            <person name="Horn F."/>
            <person name="Wehner S."/>
            <person name="Hoffmann K."/>
            <person name="Riege K."/>
            <person name="Sammeth M."/>
            <person name="Nowrousian M."/>
            <person name="Valiante V."/>
            <person name="Linde J."/>
            <person name="Jacobsen I.D."/>
            <person name="Marz M."/>
            <person name="Brakhage A.A."/>
            <person name="Gabaldon T."/>
            <person name="Bocker S."/>
            <person name="Voigt K."/>
        </authorList>
    </citation>
    <scope>NUCLEOTIDE SEQUENCE [LARGE SCALE GENOMIC DNA]</scope>
    <source>
        <strain evidence="3">FSU 9682</strain>
    </source>
</reference>
<feature type="domain" description="Zn(2)-C6 fungal-type" evidence="2">
    <location>
        <begin position="40"/>
        <end position="59"/>
    </location>
</feature>
<dbReference type="InterPro" id="IPR001138">
    <property type="entry name" value="Zn2Cys6_DnaBD"/>
</dbReference>
<dbReference type="OrthoDB" id="2123952at2759"/>
<dbReference type="VEuPathDB" id="FungiDB:LCOR_05734.1"/>
<dbReference type="Proteomes" id="UP000027586">
    <property type="component" value="Unassembled WGS sequence"/>
</dbReference>
<feature type="region of interest" description="Disordered" evidence="1">
    <location>
        <begin position="1"/>
        <end position="33"/>
    </location>
</feature>
<proteinExistence type="predicted"/>
<dbReference type="SUPFAM" id="SSF57701">
    <property type="entry name" value="Zn2/Cys6 DNA-binding domain"/>
    <property type="match status" value="1"/>
</dbReference>
<comment type="caution">
    <text evidence="3">The sequence shown here is derived from an EMBL/GenBank/DDBJ whole genome shotgun (WGS) entry which is preliminary data.</text>
</comment>
<dbReference type="EMBL" id="CBTN010000023">
    <property type="protein sequence ID" value="CDH54491.1"/>
    <property type="molecule type" value="Genomic_DNA"/>
</dbReference>
<dbReference type="AlphaFoldDB" id="A0A068RZT1"/>
<name>A0A068RZT1_9FUNG</name>
<dbReference type="InterPro" id="IPR036864">
    <property type="entry name" value="Zn2-C6_fun-type_DNA-bd_sf"/>
</dbReference>
<dbReference type="Gene3D" id="4.10.240.10">
    <property type="entry name" value="Zn(2)-C6 fungal-type DNA-binding domain"/>
    <property type="match status" value="1"/>
</dbReference>
<feature type="compositionally biased region" description="Low complexity" evidence="1">
    <location>
        <begin position="1"/>
        <end position="16"/>
    </location>
</feature>
<dbReference type="Pfam" id="PF00172">
    <property type="entry name" value="Zn_clus"/>
    <property type="match status" value="1"/>
</dbReference>
<organism evidence="3 4">
    <name type="scientific">Lichtheimia corymbifera JMRC:FSU:9682</name>
    <dbReference type="NCBI Taxonomy" id="1263082"/>
    <lineage>
        <taxon>Eukaryota</taxon>
        <taxon>Fungi</taxon>
        <taxon>Fungi incertae sedis</taxon>
        <taxon>Mucoromycota</taxon>
        <taxon>Mucoromycotina</taxon>
        <taxon>Mucoromycetes</taxon>
        <taxon>Mucorales</taxon>
        <taxon>Lichtheimiaceae</taxon>
        <taxon>Lichtheimia</taxon>
    </lineage>
</organism>